<protein>
    <recommendedName>
        <fullName evidence="2">beta-ketoacyl-[acyl-carrier-protein] synthase I</fullName>
        <ecNumber evidence="2">2.3.1.41</ecNumber>
    </recommendedName>
</protein>
<dbReference type="Pfam" id="PF02801">
    <property type="entry name" value="Ketoacyl-synt_C"/>
    <property type="match status" value="1"/>
</dbReference>
<dbReference type="CDD" id="cd00834">
    <property type="entry name" value="KAS_I_II"/>
    <property type="match status" value="1"/>
</dbReference>
<evidence type="ECO:0000259" key="5">
    <source>
        <dbReference type="PROSITE" id="PS52004"/>
    </source>
</evidence>
<evidence type="ECO:0000256" key="2">
    <source>
        <dbReference type="ARBA" id="ARBA00013191"/>
    </source>
</evidence>
<dbReference type="PANTHER" id="PTHR11712">
    <property type="entry name" value="POLYKETIDE SYNTHASE-RELATED"/>
    <property type="match status" value="1"/>
</dbReference>
<dbReference type="PROSITE" id="PS52004">
    <property type="entry name" value="KS3_2"/>
    <property type="match status" value="1"/>
</dbReference>
<dbReference type="EMBL" id="CAJZBQ010000002">
    <property type="protein sequence ID" value="CAG9310204.1"/>
    <property type="molecule type" value="Genomic_DNA"/>
</dbReference>
<dbReference type="EC" id="2.3.1.41" evidence="2"/>
<sequence>MRRVVVTGMGVVTPLGNTLTELWSNLLSGVSGVTKLTADDINDLDQTDVKIGGKVSIDPEIMKNLPFAKNKQNAMAFSAASSALEDAKWNPNSEAEKERTGVIMGATKSHLSPAVYTVEQVLKGGLRSVPNLYHSHLSIFGTTDNVVKKFGFKGPTSGYSSACAAGSCSLAEAFWTVRCDEADVVVAGTSDNGIHNYLLSGLSRLGALNKRANDRPQTASCPFDIKRDGFISADGAGCLILEDLNHALSRNAYIYGELKGVSLCSESFHPSRPHPEGEGITRTMRRALEIAELEPKDVDLIHAHGTSTIEGDISEIIAINNVFGTTKPAIISAKANYGHMMAGVGAIQSAVLLLCIKNSMIPPLINLKNPVQVGNIELDYVLEPRAKEVNAGITNNAGFGGLNCSLVFSKYKQ</sequence>
<dbReference type="SMART" id="SM00825">
    <property type="entry name" value="PKS_KS"/>
    <property type="match status" value="1"/>
</dbReference>
<dbReference type="InterPro" id="IPR000794">
    <property type="entry name" value="Beta-ketoacyl_synthase"/>
</dbReference>
<dbReference type="SUPFAM" id="SSF53901">
    <property type="entry name" value="Thiolase-like"/>
    <property type="match status" value="2"/>
</dbReference>
<evidence type="ECO:0000256" key="4">
    <source>
        <dbReference type="RuleBase" id="RU003694"/>
    </source>
</evidence>
<dbReference type="Pfam" id="PF00109">
    <property type="entry name" value="ketoacyl-synt"/>
    <property type="match status" value="1"/>
</dbReference>
<dbReference type="InterPro" id="IPR016039">
    <property type="entry name" value="Thiolase-like"/>
</dbReference>
<dbReference type="GO" id="GO:0004315">
    <property type="term" value="F:3-oxoacyl-[acyl-carrier-protein] synthase activity"/>
    <property type="evidence" value="ECO:0007669"/>
    <property type="project" value="UniProtKB-EC"/>
</dbReference>
<dbReference type="InterPro" id="IPR014030">
    <property type="entry name" value="Ketoacyl_synth_N"/>
</dbReference>
<dbReference type="Proteomes" id="UP001162131">
    <property type="component" value="Unassembled WGS sequence"/>
</dbReference>
<dbReference type="GO" id="GO:0006633">
    <property type="term" value="P:fatty acid biosynthetic process"/>
    <property type="evidence" value="ECO:0007669"/>
    <property type="project" value="TreeGrafter"/>
</dbReference>
<evidence type="ECO:0000256" key="3">
    <source>
        <dbReference type="ARBA" id="ARBA00022679"/>
    </source>
</evidence>
<feature type="domain" description="Ketosynthase family 3 (KS3)" evidence="5">
    <location>
        <begin position="1"/>
        <end position="410"/>
    </location>
</feature>
<name>A0AAU9I527_9CILI</name>
<evidence type="ECO:0000313" key="6">
    <source>
        <dbReference type="EMBL" id="CAG9310204.1"/>
    </source>
</evidence>
<reference evidence="6" key="1">
    <citation type="submission" date="2021-09" db="EMBL/GenBank/DDBJ databases">
        <authorList>
            <consortium name="AG Swart"/>
            <person name="Singh M."/>
            <person name="Singh A."/>
            <person name="Seah K."/>
            <person name="Emmerich C."/>
        </authorList>
    </citation>
    <scope>NUCLEOTIDE SEQUENCE</scope>
    <source>
        <strain evidence="6">ATCC30299</strain>
    </source>
</reference>
<keyword evidence="7" id="KW-1185">Reference proteome</keyword>
<accession>A0AAU9I527</accession>
<gene>
    <name evidence="6" type="ORF">BSTOLATCC_MIC1060</name>
</gene>
<proteinExistence type="inferred from homology"/>
<dbReference type="PANTHER" id="PTHR11712:SF336">
    <property type="entry name" value="3-OXOACYL-[ACYL-CARRIER-PROTEIN] SYNTHASE, MITOCHONDRIAL"/>
    <property type="match status" value="1"/>
</dbReference>
<dbReference type="InterPro" id="IPR020841">
    <property type="entry name" value="PKS_Beta-ketoAc_synthase_dom"/>
</dbReference>
<comment type="caution">
    <text evidence="6">The sequence shown here is derived from an EMBL/GenBank/DDBJ whole genome shotgun (WGS) entry which is preliminary data.</text>
</comment>
<comment type="similarity">
    <text evidence="1 4">Belongs to the thiolase-like superfamily. Beta-ketoacyl-ACP synthases family.</text>
</comment>
<evidence type="ECO:0000313" key="7">
    <source>
        <dbReference type="Proteomes" id="UP001162131"/>
    </source>
</evidence>
<organism evidence="6 7">
    <name type="scientific">Blepharisma stoltei</name>
    <dbReference type="NCBI Taxonomy" id="1481888"/>
    <lineage>
        <taxon>Eukaryota</taxon>
        <taxon>Sar</taxon>
        <taxon>Alveolata</taxon>
        <taxon>Ciliophora</taxon>
        <taxon>Postciliodesmatophora</taxon>
        <taxon>Heterotrichea</taxon>
        <taxon>Heterotrichida</taxon>
        <taxon>Blepharismidae</taxon>
        <taxon>Blepharisma</taxon>
    </lineage>
</organism>
<dbReference type="InterPro" id="IPR014031">
    <property type="entry name" value="Ketoacyl_synth_C"/>
</dbReference>
<dbReference type="Gene3D" id="3.40.47.10">
    <property type="match status" value="1"/>
</dbReference>
<dbReference type="AlphaFoldDB" id="A0AAU9I527"/>
<evidence type="ECO:0000256" key="1">
    <source>
        <dbReference type="ARBA" id="ARBA00008467"/>
    </source>
</evidence>
<keyword evidence="3 4" id="KW-0808">Transferase</keyword>